<organism evidence="1 2">
    <name type="scientific">Catharanthus roseus</name>
    <name type="common">Madagascar periwinkle</name>
    <name type="synonym">Vinca rosea</name>
    <dbReference type="NCBI Taxonomy" id="4058"/>
    <lineage>
        <taxon>Eukaryota</taxon>
        <taxon>Viridiplantae</taxon>
        <taxon>Streptophyta</taxon>
        <taxon>Embryophyta</taxon>
        <taxon>Tracheophyta</taxon>
        <taxon>Spermatophyta</taxon>
        <taxon>Magnoliopsida</taxon>
        <taxon>eudicotyledons</taxon>
        <taxon>Gunneridae</taxon>
        <taxon>Pentapetalae</taxon>
        <taxon>asterids</taxon>
        <taxon>lamiids</taxon>
        <taxon>Gentianales</taxon>
        <taxon>Apocynaceae</taxon>
        <taxon>Rauvolfioideae</taxon>
        <taxon>Vinceae</taxon>
        <taxon>Catharanthinae</taxon>
        <taxon>Catharanthus</taxon>
    </lineage>
</organism>
<proteinExistence type="predicted"/>
<sequence>MDAPILVNLQNLPFLPKQNPTYDSKQWNSLIKRHAKLKNDNAILTAYAHMESLGVLPDSTTMPLILKACGNLKVLERGKRIHRDIVNVDLIDDVRVGTSLVDFYCKCGRFEDALCVFDSMPHRDVVAWNAMISGSVECEECEEAINLFVEMQKENLRPNSRTMVSLLLACEQLLEVRLGKEIHGYCLRNGVLDVSPHVGSALIKLYSMFDVKLAYHVFRLLDSSSTVIWNAMITGYFDAGNYLKLLELFISMLKKEVKHDGVTILVVVQACAAFACSEFGLQVHQFVIKHYLCADLHILNALINMYKKMGRLESSSNLFASSPNKDVALCNSILCAYIESGFHEEAIILFRKMLEAGTKPNEGSVGIMLSLLTDLGNGLRNGRSLHAHVIKSGMETNASSRNALINMYGELGCTEESLQIFNESGVSDVVSWNTLILALAQNNQRSCVWTLFREMMESDIKPNSHTAVSILAACDNESFLPAGRSIHAYIIKSGIEIDAALNTALSKMYMNCSDEVASVNLFEGFRYKDIISWNSMIADYVNNGQAYKALSLFHHMVLEVEPNSSTIITALSACTHLANLPLGLSLHGYTIRKETLLGASLSLGIALITMYARCGNMEYAEKIFKSLEKRNSVSWNTMIAGYGMHGCGSDAVLAFSQMLEEGFMPTDITFISVLSACSHSGLIEDGLRLYHSMIQDFHITPKLVHYACVVDLLSRGGRLDEAMDFISSMPIAPDASIWRALLGACRIYSEIKYVKIISEKLIELEPTNAGNYILLSNVYAATGLWSEVKKLRVLLEKNGLVKPPGKSWIVVRNKLHEFIAGDKSHPQCDGIYKKLSYLLSSIKERGYIPDLRWVLHDEEDEEKLKRLSSHSEKLAIAFALINVGGRGPILITKNLRVCGDCHEFSKHISKLVGRNIVLRDGSRYHHFSDGVCSCKDYW</sequence>
<evidence type="ECO:0000313" key="1">
    <source>
        <dbReference type="EMBL" id="KAI5673589.1"/>
    </source>
</evidence>
<evidence type="ECO:0000313" key="2">
    <source>
        <dbReference type="Proteomes" id="UP001060085"/>
    </source>
</evidence>
<protein>
    <submittedName>
        <fullName evidence="1">Uncharacterized protein</fullName>
    </submittedName>
</protein>
<keyword evidence="2" id="KW-1185">Reference proteome</keyword>
<reference evidence="2" key="1">
    <citation type="journal article" date="2023" name="Nat. Plants">
        <title>Single-cell RNA sequencing provides a high-resolution roadmap for understanding the multicellular compartmentation of specialized metabolism.</title>
        <authorList>
            <person name="Sun S."/>
            <person name="Shen X."/>
            <person name="Li Y."/>
            <person name="Li Y."/>
            <person name="Wang S."/>
            <person name="Li R."/>
            <person name="Zhang H."/>
            <person name="Shen G."/>
            <person name="Guo B."/>
            <person name="Wei J."/>
            <person name="Xu J."/>
            <person name="St-Pierre B."/>
            <person name="Chen S."/>
            <person name="Sun C."/>
        </authorList>
    </citation>
    <scope>NUCLEOTIDE SEQUENCE [LARGE SCALE GENOMIC DNA]</scope>
</reference>
<comment type="caution">
    <text evidence="1">The sequence shown here is derived from an EMBL/GenBank/DDBJ whole genome shotgun (WGS) entry which is preliminary data.</text>
</comment>
<name>A0ACC0BLV6_CATRO</name>
<gene>
    <name evidence="1" type="ORF">M9H77_13953</name>
</gene>
<dbReference type="Proteomes" id="UP001060085">
    <property type="component" value="Linkage Group LG03"/>
</dbReference>
<accession>A0ACC0BLV6</accession>
<dbReference type="EMBL" id="CM044703">
    <property type="protein sequence ID" value="KAI5673589.1"/>
    <property type="molecule type" value="Genomic_DNA"/>
</dbReference>